<evidence type="ECO:0000256" key="1">
    <source>
        <dbReference type="SAM" id="MobiDB-lite"/>
    </source>
</evidence>
<reference evidence="2" key="1">
    <citation type="submission" date="2016-03" db="EMBL/GenBank/DDBJ databases">
        <authorList>
            <person name="Ploux O."/>
        </authorList>
    </citation>
    <scope>NUCLEOTIDE SEQUENCE</scope>
    <source>
        <strain evidence="2">UC10</strain>
    </source>
</reference>
<proteinExistence type="predicted"/>
<dbReference type="AlphaFoldDB" id="A0A1Y5PFK7"/>
<protein>
    <submittedName>
        <fullName evidence="2">Uncharacterized protein</fullName>
    </submittedName>
</protein>
<organism evidence="2">
    <name type="scientific">uncultured Mycobacterium sp</name>
    <dbReference type="NCBI Taxonomy" id="171292"/>
    <lineage>
        <taxon>Bacteria</taxon>
        <taxon>Bacillati</taxon>
        <taxon>Actinomycetota</taxon>
        <taxon>Actinomycetes</taxon>
        <taxon>Mycobacteriales</taxon>
        <taxon>Mycobacteriaceae</taxon>
        <taxon>Mycobacterium</taxon>
        <taxon>environmental samples</taxon>
    </lineage>
</organism>
<accession>A0A1Y5PFK7</accession>
<dbReference type="EMBL" id="FLQS01000039">
    <property type="protein sequence ID" value="SBS77507.1"/>
    <property type="molecule type" value="Genomic_DNA"/>
</dbReference>
<evidence type="ECO:0000313" key="2">
    <source>
        <dbReference type="EMBL" id="SBS77507.1"/>
    </source>
</evidence>
<sequence length="75" mass="7807">MPACLGIPRTDPGPGLIPSASGDRHLREITAPAAEVRSGYLRAGMIHLDGRIGLKHCCPSGCPIAAHRGEHGRCA</sequence>
<feature type="region of interest" description="Disordered" evidence="1">
    <location>
        <begin position="1"/>
        <end position="22"/>
    </location>
</feature>
<name>A0A1Y5PFK7_9MYCO</name>
<gene>
    <name evidence="2" type="ORF">MHPYR_440019</name>
</gene>